<dbReference type="PANTHER" id="PTHR32294:SF5">
    <property type="entry name" value="DNA POLYMERASE III POLC-TYPE"/>
    <property type="match status" value="1"/>
</dbReference>
<dbReference type="InterPro" id="IPR006308">
    <property type="entry name" value="Pol_III_a_PolC-type_gram_pos"/>
</dbReference>
<dbReference type="SUPFAM" id="SSF89550">
    <property type="entry name" value="PHP domain-like"/>
    <property type="match status" value="1"/>
</dbReference>
<dbReference type="Pfam" id="PF07733">
    <property type="entry name" value="DNA_pol3_alpha"/>
    <property type="match status" value="2"/>
</dbReference>
<dbReference type="SMART" id="SM00481">
    <property type="entry name" value="POLIIIAc"/>
    <property type="match status" value="1"/>
</dbReference>
<dbReference type="InterPro" id="IPR006054">
    <property type="entry name" value="DnaQ"/>
</dbReference>
<comment type="similarity">
    <text evidence="12">Belongs to the DNA polymerase type-C family. PolC subfamily.</text>
</comment>
<dbReference type="InterPro" id="IPR004805">
    <property type="entry name" value="DnaE2/DnaE/PolC"/>
</dbReference>
<keyword evidence="6 12" id="KW-0235">DNA replication</keyword>
<dbReference type="NCBIfam" id="TIGR01405">
    <property type="entry name" value="polC_Gram_pos"/>
    <property type="match status" value="1"/>
</dbReference>
<keyword evidence="3 12" id="KW-0963">Cytoplasm</keyword>
<dbReference type="CDD" id="cd07435">
    <property type="entry name" value="PHP_PolIIIA_POLC"/>
    <property type="match status" value="1"/>
</dbReference>
<dbReference type="InterPro" id="IPR012340">
    <property type="entry name" value="NA-bd_OB-fold"/>
</dbReference>
<comment type="function">
    <text evidence="1 12">Required for replicative DNA synthesis. This DNA polymerase also exhibits 3' to 5' exonuclease activity.</text>
</comment>
<dbReference type="Pfam" id="PF01336">
    <property type="entry name" value="tRNA_anti-codon"/>
    <property type="match status" value="1"/>
</dbReference>
<comment type="catalytic activity">
    <reaction evidence="11 12">
        <text>DNA(n) + a 2'-deoxyribonucleoside 5'-triphosphate = DNA(n+1) + diphosphate</text>
        <dbReference type="Rhea" id="RHEA:22508"/>
        <dbReference type="Rhea" id="RHEA-COMP:17339"/>
        <dbReference type="Rhea" id="RHEA-COMP:17340"/>
        <dbReference type="ChEBI" id="CHEBI:33019"/>
        <dbReference type="ChEBI" id="CHEBI:61560"/>
        <dbReference type="ChEBI" id="CHEBI:173112"/>
        <dbReference type="EC" id="2.7.7.7"/>
    </reaction>
</comment>
<dbReference type="GO" id="GO:0003677">
    <property type="term" value="F:DNA binding"/>
    <property type="evidence" value="ECO:0007669"/>
    <property type="project" value="UniProtKB-UniRule"/>
</dbReference>
<organism evidence="15 16">
    <name type="scientific">Marinitoga piezophila (strain DSM 14283 / JCM 11233 / KA3)</name>
    <dbReference type="NCBI Taxonomy" id="443254"/>
    <lineage>
        <taxon>Bacteria</taxon>
        <taxon>Thermotogati</taxon>
        <taxon>Thermotogota</taxon>
        <taxon>Thermotogae</taxon>
        <taxon>Petrotogales</taxon>
        <taxon>Petrotogaceae</taxon>
        <taxon>Marinitoga</taxon>
    </lineage>
</organism>
<dbReference type="GO" id="GO:0006261">
    <property type="term" value="P:DNA-templated DNA replication"/>
    <property type="evidence" value="ECO:0007669"/>
    <property type="project" value="UniProtKB-UniRule"/>
</dbReference>
<evidence type="ECO:0000256" key="7">
    <source>
        <dbReference type="ARBA" id="ARBA00022722"/>
    </source>
</evidence>
<dbReference type="GO" id="GO:0008408">
    <property type="term" value="F:3'-5' exonuclease activity"/>
    <property type="evidence" value="ECO:0007669"/>
    <property type="project" value="UniProtKB-UniRule"/>
</dbReference>
<dbReference type="Gene3D" id="1.10.150.870">
    <property type="match status" value="1"/>
</dbReference>
<keyword evidence="7 12" id="KW-0540">Nuclease</keyword>
<dbReference type="GO" id="GO:0005737">
    <property type="term" value="C:cytoplasm"/>
    <property type="evidence" value="ECO:0007669"/>
    <property type="project" value="UniProtKB-SubCell"/>
</dbReference>
<dbReference type="CDD" id="cd04484">
    <property type="entry name" value="polC_OBF"/>
    <property type="match status" value="1"/>
</dbReference>
<dbReference type="FunFam" id="3.30.420.10:FF:000045">
    <property type="entry name" value="3'-5' exonuclease DinG"/>
    <property type="match status" value="1"/>
</dbReference>
<dbReference type="Gene3D" id="3.20.20.140">
    <property type="entry name" value="Metal-dependent hydrolases"/>
    <property type="match status" value="2"/>
</dbReference>
<dbReference type="Gene3D" id="3.30.420.10">
    <property type="entry name" value="Ribonuclease H-like superfamily/Ribonuclease H"/>
    <property type="match status" value="1"/>
</dbReference>
<name>H2J5J2_MARPK</name>
<gene>
    <name evidence="12" type="primary">polC</name>
    <name evidence="15" type="ordered locus">Marpi_1750</name>
</gene>
<dbReference type="Gene3D" id="2.40.50.140">
    <property type="entry name" value="Nucleic acid-binding proteins"/>
    <property type="match status" value="1"/>
</dbReference>
<dbReference type="SMART" id="SM00479">
    <property type="entry name" value="EXOIII"/>
    <property type="match status" value="1"/>
</dbReference>
<evidence type="ECO:0000256" key="2">
    <source>
        <dbReference type="ARBA" id="ARBA00004496"/>
    </source>
</evidence>
<dbReference type="OrthoDB" id="9804290at2"/>
<dbReference type="InterPro" id="IPR004013">
    <property type="entry name" value="PHP_dom"/>
</dbReference>
<keyword evidence="9 12" id="KW-0269">Exonuclease</keyword>
<dbReference type="Pfam" id="PF02811">
    <property type="entry name" value="PHP"/>
    <property type="match status" value="1"/>
</dbReference>
<dbReference type="HOGENOM" id="CLU_003297_2_0_0"/>
<evidence type="ECO:0000256" key="10">
    <source>
        <dbReference type="ARBA" id="ARBA00022932"/>
    </source>
</evidence>
<reference evidence="16" key="2">
    <citation type="submission" date="2012-01" db="EMBL/GenBank/DDBJ databases">
        <title>Complete sequence of chromosome of Marinitoga piezophila KA3.</title>
        <authorList>
            <person name="Lucas S."/>
            <person name="Han J."/>
            <person name="Lapidus A."/>
            <person name="Cheng J.-F."/>
            <person name="Goodwin L."/>
            <person name="Pitluck S."/>
            <person name="Peters L."/>
            <person name="Mikhailova N."/>
            <person name="Teshima H."/>
            <person name="Detter J.C."/>
            <person name="Han C."/>
            <person name="Tapia R."/>
            <person name="Land M."/>
            <person name="Hauser L."/>
            <person name="Kyrpides N."/>
            <person name="Ivanova N."/>
            <person name="Pagani I."/>
            <person name="Jebbar M."/>
            <person name="Vannier P."/>
            <person name="Oger P."/>
            <person name="Cario A."/>
            <person name="Bartlett D."/>
            <person name="Noll K.M."/>
            <person name="Woyke T."/>
        </authorList>
    </citation>
    <scope>NUCLEOTIDE SEQUENCE [LARGE SCALE GENOMIC DNA]</scope>
    <source>
        <strain evidence="16">DSM 14283 / JCM 11233 / KA3</strain>
    </source>
</reference>
<evidence type="ECO:0000256" key="8">
    <source>
        <dbReference type="ARBA" id="ARBA00022801"/>
    </source>
</evidence>
<dbReference type="InterPro" id="IPR011708">
    <property type="entry name" value="DNA_pol3_alpha_NTPase_dom"/>
</dbReference>
<dbReference type="InterPro" id="IPR040982">
    <property type="entry name" value="DNA_pol3_finger"/>
</dbReference>
<dbReference type="STRING" id="443254.Marpi_1750"/>
<dbReference type="EC" id="2.7.7.7" evidence="12"/>
<keyword evidence="5 12" id="KW-0548">Nucleotidyltransferase</keyword>
<comment type="subcellular location">
    <subcellularLocation>
        <location evidence="2 12">Cytoplasm</location>
    </subcellularLocation>
</comment>
<dbReference type="GO" id="GO:0003887">
    <property type="term" value="F:DNA-directed DNA polymerase activity"/>
    <property type="evidence" value="ECO:0007669"/>
    <property type="project" value="UniProtKB-UniRule"/>
</dbReference>
<dbReference type="HAMAP" id="MF_00356">
    <property type="entry name" value="DNApol_PolC"/>
    <property type="match status" value="1"/>
</dbReference>
<protein>
    <recommendedName>
        <fullName evidence="12">DNA polymerase III PolC-type</fullName>
        <shortName evidence="12">PolIII</shortName>
        <ecNumber evidence="12">2.7.7.7</ecNumber>
    </recommendedName>
</protein>
<dbReference type="Gene3D" id="3.30.1900.20">
    <property type="match status" value="2"/>
</dbReference>
<evidence type="ECO:0000256" key="11">
    <source>
        <dbReference type="ARBA" id="ARBA00049244"/>
    </source>
</evidence>
<dbReference type="eggNOG" id="COG2176">
    <property type="taxonomic scope" value="Bacteria"/>
</dbReference>
<feature type="domain" description="Polymerase/histidinol phosphatase N-terminal" evidence="14">
    <location>
        <begin position="309"/>
        <end position="376"/>
    </location>
</feature>
<keyword evidence="8 12" id="KW-0378">Hydrolase</keyword>
<dbReference type="InterPro" id="IPR036397">
    <property type="entry name" value="RNaseH_sf"/>
</dbReference>
<evidence type="ECO:0000259" key="14">
    <source>
        <dbReference type="SMART" id="SM00481"/>
    </source>
</evidence>
<keyword evidence="4 12" id="KW-0808">Transferase</keyword>
<accession>H2J5J2</accession>
<feature type="domain" description="Exonuclease" evidence="13">
    <location>
        <begin position="394"/>
        <end position="560"/>
    </location>
</feature>
<dbReference type="CDD" id="cd06127">
    <property type="entry name" value="DEDDh"/>
    <property type="match status" value="1"/>
</dbReference>
<evidence type="ECO:0000256" key="5">
    <source>
        <dbReference type="ARBA" id="ARBA00022695"/>
    </source>
</evidence>
<dbReference type="NCBIfam" id="NF001688">
    <property type="entry name" value="PRK00448.1"/>
    <property type="match status" value="1"/>
</dbReference>
<dbReference type="KEGG" id="mpz:Marpi_1750"/>
<dbReference type="Proteomes" id="UP000007161">
    <property type="component" value="Chromosome"/>
</dbReference>
<evidence type="ECO:0000313" key="16">
    <source>
        <dbReference type="Proteomes" id="UP000007161"/>
    </source>
</evidence>
<sequence length="1411" mass="161450">MKISEYVISKLGFYPFDFDGEIEEDSYLILKLFDPLSESEERLYKRFFSRLSKKPVKIKLLNKKEPAYILEKWLDLIAGNSEENYLRFIVPDIENNSLVFRVANKFAFDRVRKYRKNVENIVSRTLGYLPEYEFIYDESLNIDYNELSDENDFDYHNNEYNNEHIPVNTVPQAVVNNEFSDNIKNEDNEKDKVIIGSYFKKVSVPIDKLNEVMYHTSNVVVEGKVFFKEFNDRAIIVTLYITDNRDSITIKSFKNNAEKVNNEISVGDSIKVEGKIQYDEFQKEYVIIPFNILKTETKERIDDCEEKRVELHAHSKFSALDSVLDVEELVSTAAKWGHKAVAITDHEVVQSIPTFYSIAKKKGIKPIFGCEINVVNNKVSIAYNLDKEYGFDADFVVFDFETTGFDPNAEEIIEIGAVKIENGQITDIFHKLIKPSKPVPLKIQQITGITNEMLEDAPDISDVLPEFMDFIGDSILVAHNANFDYRFLRRWVKEIMDIDLVKPYIDTLAMARALLNLKGGHSLDKVVKSLGLENFEHHRAHEDAKITAKVFLKLLEKARGRGIKEINSLMNLEKMIDFKKLRKHHATVLVKNRIGLKNLYKLVSKAHTEYFYRDTTVLLSELLENREGLLIGSGCTKNLIYEEYSRGASQDEINSLISMYDYIEIQPLDSIEHKNVDKEQIKEFYRVIYNSAKDFNIPVVMTSNAHYLNKEDKKIRDALIIGSATKGQKKHVYNSNKYFRTTKEMLDAAYEIFEDENIAKEIVIENTNKIADLIEEIQPLEGKLHPPIIEGADDTVRQMSWEKAKEIYGDPLPEIVKARIERELNSIINHGYAVLYLMAQKIVKKSNDDGYLVGSRGSVGSSLVATMMGITEVNPLPPHYVCPKCKYSEFITDGSYDSGYDLPDKKCPHCGIEMKKNGQDIPFETFMGFEGDKVPDIDLNFSGEYQSRAHKFIEELFGSEHVFRAGTISTVAEKTAYGYVKKYAEEFAPGMRNSEILRIAKKIEGARRTTGQHPGGLMIVPKNMDVYDFTPVQYPANDKKANTMTTHFDYHVIHDDLVKLDALGHDDPTFLKMLSDLTGVEYFNIKMDDKETMSIFSSTKALGIDLKSELKTTVGTLGIPEFGTQFVRGMLEETKPKTFAALVRISGLSHGTDVWLNNARDLIVAKKATVDEVIACRDDIMNYLIQKGLDKKHSFFIMEKVRKGKGLAPEDEEAMVKNKVPEWFIGSCKKIKYLFPKAHAAAYVSMAFRIAYFKVHYPLAFYATYFSVKGDEFNTAIILRGKPAIKGRIFELKASKSLDVKEKNELTVLELAYEMILRGFDFLPPDIYKSDAKNFIIEGNKLRIPFIKIPNLGEKAAISIVKAREERKFLSIEDLLNRTGINKTTVETFKKMGILKGLPERNQVNLFESLM</sequence>
<evidence type="ECO:0000256" key="9">
    <source>
        <dbReference type="ARBA" id="ARBA00022839"/>
    </source>
</evidence>
<dbReference type="Pfam" id="PF17657">
    <property type="entry name" value="DNA_pol3_finger"/>
    <property type="match status" value="1"/>
</dbReference>
<dbReference type="NCBIfam" id="TIGR00573">
    <property type="entry name" value="dnaq"/>
    <property type="match status" value="1"/>
</dbReference>
<dbReference type="Gene3D" id="1.10.150.700">
    <property type="entry name" value="PolC, middle finger domain"/>
    <property type="match status" value="2"/>
</dbReference>
<dbReference type="InterPro" id="IPR029460">
    <property type="entry name" value="DNAPol_HHH"/>
</dbReference>
<reference evidence="15 16" key="1">
    <citation type="journal article" date="2012" name="J. Bacteriol.">
        <title>Complete Genome Sequence of the Thermophilic, Piezophilic, Heterotrophic Bacterium Marinitoga piezophila KA3.</title>
        <authorList>
            <person name="Lucas S."/>
            <person name="Han J."/>
            <person name="Lapidus A."/>
            <person name="Cheng J.F."/>
            <person name="Goodwin L.A."/>
            <person name="Pitluck S."/>
            <person name="Peters L."/>
            <person name="Mikhailova N."/>
            <person name="Teshima H."/>
            <person name="Detter J.C."/>
            <person name="Han C."/>
            <person name="Tapia R."/>
            <person name="Land M."/>
            <person name="Hauser L."/>
            <person name="Kyrpides N.C."/>
            <person name="Ivanova N."/>
            <person name="Pagani I."/>
            <person name="Vannier P."/>
            <person name="Oger P."/>
            <person name="Bartlett D.H."/>
            <person name="Noll K.M."/>
            <person name="Woyke T."/>
            <person name="Jebbar M."/>
        </authorList>
    </citation>
    <scope>NUCLEOTIDE SEQUENCE [LARGE SCALE GENOMIC DNA]</scope>
    <source>
        <strain evidence="16">DSM 14283 / JCM 11233 / KA3</strain>
    </source>
</reference>
<evidence type="ECO:0000256" key="4">
    <source>
        <dbReference type="ARBA" id="ARBA00022679"/>
    </source>
</evidence>
<dbReference type="InterPro" id="IPR012337">
    <property type="entry name" value="RNaseH-like_sf"/>
</dbReference>
<evidence type="ECO:0000259" key="13">
    <source>
        <dbReference type="SMART" id="SM00479"/>
    </source>
</evidence>
<proteinExistence type="inferred from homology"/>
<dbReference type="SUPFAM" id="SSF53098">
    <property type="entry name" value="Ribonuclease H-like"/>
    <property type="match status" value="1"/>
</dbReference>
<dbReference type="InterPro" id="IPR016195">
    <property type="entry name" value="Pol/histidinol_Pase-like"/>
</dbReference>
<evidence type="ECO:0000313" key="15">
    <source>
        <dbReference type="EMBL" id="AEX86136.1"/>
    </source>
</evidence>
<dbReference type="Pfam" id="PF14579">
    <property type="entry name" value="HHH_6"/>
    <property type="match status" value="1"/>
</dbReference>
<dbReference type="SUPFAM" id="SSF81585">
    <property type="entry name" value="PsbU/PolX domain-like"/>
    <property type="match status" value="1"/>
</dbReference>
<dbReference type="InterPro" id="IPR044923">
    <property type="entry name" value="PolC_middle_finger_sf"/>
</dbReference>
<evidence type="ECO:0000256" key="3">
    <source>
        <dbReference type="ARBA" id="ARBA00022490"/>
    </source>
</evidence>
<evidence type="ECO:0000256" key="6">
    <source>
        <dbReference type="ARBA" id="ARBA00022705"/>
    </source>
</evidence>
<dbReference type="Pfam" id="PF00929">
    <property type="entry name" value="RNase_T"/>
    <property type="match status" value="1"/>
</dbReference>
<dbReference type="PANTHER" id="PTHR32294">
    <property type="entry name" value="DNA POLYMERASE III SUBUNIT ALPHA"/>
    <property type="match status" value="1"/>
</dbReference>
<dbReference type="InterPro" id="IPR003141">
    <property type="entry name" value="Pol/His_phosphatase_N"/>
</dbReference>
<dbReference type="InterPro" id="IPR004365">
    <property type="entry name" value="NA-bd_OB_tRNA"/>
</dbReference>
<evidence type="ECO:0000256" key="12">
    <source>
        <dbReference type="HAMAP-Rule" id="MF_00356"/>
    </source>
</evidence>
<keyword evidence="16" id="KW-1185">Reference proteome</keyword>
<dbReference type="EMBL" id="CP003257">
    <property type="protein sequence ID" value="AEX86136.1"/>
    <property type="molecule type" value="Genomic_DNA"/>
</dbReference>
<evidence type="ECO:0000256" key="1">
    <source>
        <dbReference type="ARBA" id="ARBA00003452"/>
    </source>
</evidence>
<dbReference type="InterPro" id="IPR013520">
    <property type="entry name" value="Ribonucl_H"/>
</dbReference>
<keyword evidence="10 12" id="KW-0239">DNA-directed DNA polymerase</keyword>